<reference evidence="1 2" key="1">
    <citation type="journal article" date="2015" name="Nature">
        <title>rRNA introns, odd ribosomes, and small enigmatic genomes across a large radiation of phyla.</title>
        <authorList>
            <person name="Brown C.T."/>
            <person name="Hug L.A."/>
            <person name="Thomas B.C."/>
            <person name="Sharon I."/>
            <person name="Castelle C.J."/>
            <person name="Singh A."/>
            <person name="Wilkins M.J."/>
            <person name="Williams K.H."/>
            <person name="Banfield J.F."/>
        </authorList>
    </citation>
    <scope>NUCLEOTIDE SEQUENCE [LARGE SCALE GENOMIC DNA]</scope>
</reference>
<evidence type="ECO:0000313" key="1">
    <source>
        <dbReference type="EMBL" id="KKW35327.1"/>
    </source>
</evidence>
<protein>
    <submittedName>
        <fullName evidence="1">Uncharacterized protein</fullName>
    </submittedName>
</protein>
<dbReference type="Proteomes" id="UP000033865">
    <property type="component" value="Unassembled WGS sequence"/>
</dbReference>
<name>A0A0G2A390_9BACT</name>
<gene>
    <name evidence="1" type="ORF">UY82_C0041G0007</name>
</gene>
<dbReference type="AlphaFoldDB" id="A0A0G2A390"/>
<sequence length="121" mass="13256">RAVRYPVNHPELAVELTEATVALAEAASRLKDSSRADHAPLASLWTKRTLRDYGPSSCGELYDFTIGVVKRRVEMTVKASSVGYLSRNAVFLAEGQEAADRHWEFLNALGDELLIPVASSP</sequence>
<proteinExistence type="predicted"/>
<organism evidence="1 2">
    <name type="scientific">Candidatus Uhrbacteria bacterium GW2011_GWC2_53_7</name>
    <dbReference type="NCBI Taxonomy" id="1618986"/>
    <lineage>
        <taxon>Bacteria</taxon>
        <taxon>Candidatus Uhriibacteriota</taxon>
    </lineage>
</organism>
<dbReference type="EMBL" id="LCRN01000041">
    <property type="protein sequence ID" value="KKW35327.1"/>
    <property type="molecule type" value="Genomic_DNA"/>
</dbReference>
<comment type="caution">
    <text evidence="1">The sequence shown here is derived from an EMBL/GenBank/DDBJ whole genome shotgun (WGS) entry which is preliminary data.</text>
</comment>
<feature type="non-terminal residue" evidence="1">
    <location>
        <position position="1"/>
    </location>
</feature>
<accession>A0A0G2A390</accession>
<evidence type="ECO:0000313" key="2">
    <source>
        <dbReference type="Proteomes" id="UP000033865"/>
    </source>
</evidence>